<dbReference type="EMBL" id="CP012801">
    <property type="protein sequence ID" value="ALJ61702.1"/>
    <property type="molecule type" value="Genomic_DNA"/>
</dbReference>
<dbReference type="Proteomes" id="UP000061809">
    <property type="component" value="Chromosome"/>
</dbReference>
<dbReference type="KEGG" id="bcel:BcellWH2_04486"/>
<dbReference type="PATRIC" id="fig|246787.4.peg.4636"/>
<evidence type="ECO:0000313" key="1">
    <source>
        <dbReference type="EMBL" id="ALJ61702.1"/>
    </source>
</evidence>
<accession>A0A0P0GNL1</accession>
<gene>
    <name evidence="1" type="ORF">BcellWH2_04486</name>
</gene>
<name>A0A0P0GNL1_9BACE</name>
<sequence length="29" mass="3552">MFRICKGKAEYYNSMFYEMSSFAKNYLTK</sequence>
<organism evidence="1 2">
    <name type="scientific">Bacteroides cellulosilyticus</name>
    <dbReference type="NCBI Taxonomy" id="246787"/>
    <lineage>
        <taxon>Bacteria</taxon>
        <taxon>Pseudomonadati</taxon>
        <taxon>Bacteroidota</taxon>
        <taxon>Bacteroidia</taxon>
        <taxon>Bacteroidales</taxon>
        <taxon>Bacteroidaceae</taxon>
        <taxon>Bacteroides</taxon>
    </lineage>
</organism>
<proteinExistence type="predicted"/>
<protein>
    <submittedName>
        <fullName evidence="1">Uncharacterized protein</fullName>
    </submittedName>
</protein>
<dbReference type="AlphaFoldDB" id="A0A0P0GNL1"/>
<reference evidence="1 2" key="1">
    <citation type="journal article" date="2015" name="Science">
        <title>Genetic determinants of in vivo fitness and diet responsiveness in multiple human gut Bacteroides.</title>
        <authorList>
            <person name="Wu M."/>
            <person name="McNulty N.P."/>
            <person name="Rodionov D.A."/>
            <person name="Khoroshkin M.S."/>
            <person name="Griffin N.W."/>
            <person name="Cheng J."/>
            <person name="Latreille P."/>
            <person name="Kerstetter R.A."/>
            <person name="Terrapon N."/>
            <person name="Henrissat B."/>
            <person name="Osterman A.L."/>
            <person name="Gordon J.I."/>
        </authorList>
    </citation>
    <scope>NUCLEOTIDE SEQUENCE [LARGE SCALE GENOMIC DNA]</scope>
    <source>
        <strain evidence="1 2">WH2</strain>
    </source>
</reference>
<evidence type="ECO:0000313" key="2">
    <source>
        <dbReference type="Proteomes" id="UP000061809"/>
    </source>
</evidence>